<feature type="region of interest" description="Disordered" evidence="1">
    <location>
        <begin position="148"/>
        <end position="236"/>
    </location>
</feature>
<dbReference type="Proteomes" id="UP000593571">
    <property type="component" value="Unassembled WGS sequence"/>
</dbReference>
<organism evidence="2 3">
    <name type="scientific">Rousettus aegyptiacus</name>
    <name type="common">Egyptian fruit bat</name>
    <name type="synonym">Pteropus aegyptiacus</name>
    <dbReference type="NCBI Taxonomy" id="9407"/>
    <lineage>
        <taxon>Eukaryota</taxon>
        <taxon>Metazoa</taxon>
        <taxon>Chordata</taxon>
        <taxon>Craniata</taxon>
        <taxon>Vertebrata</taxon>
        <taxon>Euteleostomi</taxon>
        <taxon>Mammalia</taxon>
        <taxon>Eutheria</taxon>
        <taxon>Laurasiatheria</taxon>
        <taxon>Chiroptera</taxon>
        <taxon>Yinpterochiroptera</taxon>
        <taxon>Pteropodoidea</taxon>
        <taxon>Pteropodidae</taxon>
        <taxon>Rousettinae</taxon>
        <taxon>Rousettus</taxon>
    </lineage>
</organism>
<feature type="compositionally biased region" description="Basic residues" evidence="1">
    <location>
        <begin position="28"/>
        <end position="37"/>
    </location>
</feature>
<evidence type="ECO:0000256" key="1">
    <source>
        <dbReference type="SAM" id="MobiDB-lite"/>
    </source>
</evidence>
<dbReference type="AlphaFoldDB" id="A0A7J8CHV0"/>
<accession>A0A7J8CHV0</accession>
<feature type="region of interest" description="Disordered" evidence="1">
    <location>
        <begin position="1"/>
        <end position="89"/>
    </location>
</feature>
<dbReference type="EMBL" id="JACASE010000014">
    <property type="protein sequence ID" value="KAF6410352.1"/>
    <property type="molecule type" value="Genomic_DNA"/>
</dbReference>
<sequence>MSSVTAGWRVSGSPAHTVSTAAPTLAGRHTKRPRRCGHRPEHLAHQPGGGGSRPAGEAARPGPRRAPSAKARSVTVMKGRRHTPPDSLRLRRLRRRRGLCRRVRPGPWGRSAGTARWARRATRVLQWRTSGRGGRSVMGTRVSFSVADSEVRAGPGEPGDLGGPRELRTRKGTPAEPLGGTQPCPDREFSPVGAAELRGSSVTLSRRVRGSAIRQRWKTDHPLPGTIWKTGSKISP</sequence>
<keyword evidence="3" id="KW-1185">Reference proteome</keyword>
<protein>
    <submittedName>
        <fullName evidence="2">Uncharacterized protein</fullName>
    </submittedName>
</protein>
<evidence type="ECO:0000313" key="3">
    <source>
        <dbReference type="Proteomes" id="UP000593571"/>
    </source>
</evidence>
<reference evidence="2 3" key="1">
    <citation type="journal article" date="2020" name="Nature">
        <title>Six reference-quality genomes reveal evolution of bat adaptations.</title>
        <authorList>
            <person name="Jebb D."/>
            <person name="Huang Z."/>
            <person name="Pippel M."/>
            <person name="Hughes G.M."/>
            <person name="Lavrichenko K."/>
            <person name="Devanna P."/>
            <person name="Winkler S."/>
            <person name="Jermiin L.S."/>
            <person name="Skirmuntt E.C."/>
            <person name="Katzourakis A."/>
            <person name="Burkitt-Gray L."/>
            <person name="Ray D.A."/>
            <person name="Sullivan K.A.M."/>
            <person name="Roscito J.G."/>
            <person name="Kirilenko B.M."/>
            <person name="Davalos L.M."/>
            <person name="Corthals A.P."/>
            <person name="Power M.L."/>
            <person name="Jones G."/>
            <person name="Ransome R.D."/>
            <person name="Dechmann D.K.N."/>
            <person name="Locatelli A.G."/>
            <person name="Puechmaille S.J."/>
            <person name="Fedrigo O."/>
            <person name="Jarvis E.D."/>
            <person name="Hiller M."/>
            <person name="Vernes S.C."/>
            <person name="Myers E.W."/>
            <person name="Teeling E.C."/>
        </authorList>
    </citation>
    <scope>NUCLEOTIDE SEQUENCE [LARGE SCALE GENOMIC DNA]</scope>
    <source>
        <strain evidence="2">MRouAeg1</strain>
        <tissue evidence="2">Muscle</tissue>
    </source>
</reference>
<proteinExistence type="predicted"/>
<name>A0A7J8CHV0_ROUAE</name>
<evidence type="ECO:0000313" key="2">
    <source>
        <dbReference type="EMBL" id="KAF6410352.1"/>
    </source>
</evidence>
<gene>
    <name evidence="2" type="ORF">HJG63_008917</name>
</gene>
<feature type="compositionally biased region" description="Low complexity" evidence="1">
    <location>
        <begin position="54"/>
        <end position="73"/>
    </location>
</feature>
<comment type="caution">
    <text evidence="2">The sequence shown here is derived from an EMBL/GenBank/DDBJ whole genome shotgun (WGS) entry which is preliminary data.</text>
</comment>